<feature type="compositionally biased region" description="Acidic residues" evidence="5">
    <location>
        <begin position="1297"/>
        <end position="1306"/>
    </location>
</feature>
<dbReference type="GO" id="GO:0007095">
    <property type="term" value="P:mitotic G2 DNA damage checkpoint signaling"/>
    <property type="evidence" value="ECO:0007669"/>
    <property type="project" value="TreeGrafter"/>
</dbReference>
<evidence type="ECO:0000256" key="3">
    <source>
        <dbReference type="ARBA" id="ARBA00023242"/>
    </source>
</evidence>
<feature type="compositionally biased region" description="Acidic residues" evidence="5">
    <location>
        <begin position="1048"/>
        <end position="1057"/>
    </location>
</feature>
<evidence type="ECO:0000313" key="7">
    <source>
        <dbReference type="Proteomes" id="UP001153714"/>
    </source>
</evidence>
<dbReference type="GO" id="GO:0033314">
    <property type="term" value="P:mitotic DNA replication checkpoint signaling"/>
    <property type="evidence" value="ECO:0007669"/>
    <property type="project" value="TreeGrafter"/>
</dbReference>
<dbReference type="EMBL" id="OU893333">
    <property type="protein sequence ID" value="CAG9789278.1"/>
    <property type="molecule type" value="Genomic_DNA"/>
</dbReference>
<dbReference type="Proteomes" id="UP001153714">
    <property type="component" value="Chromosome 2"/>
</dbReference>
<keyword evidence="7" id="KW-1185">Reference proteome</keyword>
<feature type="region of interest" description="Disordered" evidence="5">
    <location>
        <begin position="422"/>
        <end position="443"/>
    </location>
</feature>
<evidence type="ECO:0000256" key="2">
    <source>
        <dbReference type="ARBA" id="ARBA00022553"/>
    </source>
</evidence>
<keyword evidence="4" id="KW-0175">Coiled coil</keyword>
<evidence type="ECO:0000256" key="5">
    <source>
        <dbReference type="SAM" id="MobiDB-lite"/>
    </source>
</evidence>
<feature type="region of interest" description="Disordered" evidence="5">
    <location>
        <begin position="105"/>
        <end position="131"/>
    </location>
</feature>
<feature type="region of interest" description="Disordered" evidence="5">
    <location>
        <begin position="1284"/>
        <end position="1309"/>
    </location>
</feature>
<feature type="region of interest" description="Disordered" evidence="5">
    <location>
        <begin position="211"/>
        <end position="248"/>
    </location>
</feature>
<feature type="compositionally biased region" description="Acidic residues" evidence="5">
    <location>
        <begin position="748"/>
        <end position="758"/>
    </location>
</feature>
<evidence type="ECO:0008006" key="8">
    <source>
        <dbReference type="Google" id="ProtNLM"/>
    </source>
</evidence>
<organism evidence="6 7">
    <name type="scientific">Diatraea saccharalis</name>
    <name type="common">sugarcane borer</name>
    <dbReference type="NCBI Taxonomy" id="40085"/>
    <lineage>
        <taxon>Eukaryota</taxon>
        <taxon>Metazoa</taxon>
        <taxon>Ecdysozoa</taxon>
        <taxon>Arthropoda</taxon>
        <taxon>Hexapoda</taxon>
        <taxon>Insecta</taxon>
        <taxon>Pterygota</taxon>
        <taxon>Neoptera</taxon>
        <taxon>Endopterygota</taxon>
        <taxon>Lepidoptera</taxon>
        <taxon>Glossata</taxon>
        <taxon>Ditrysia</taxon>
        <taxon>Pyraloidea</taxon>
        <taxon>Crambidae</taxon>
        <taxon>Crambinae</taxon>
        <taxon>Diatraea</taxon>
    </lineage>
</organism>
<proteinExistence type="predicted"/>
<dbReference type="InterPro" id="IPR024146">
    <property type="entry name" value="Claspin"/>
</dbReference>
<feature type="coiled-coil region" evidence="4">
    <location>
        <begin position="139"/>
        <end position="166"/>
    </location>
</feature>
<dbReference type="OrthoDB" id="5859781at2759"/>
<evidence type="ECO:0000256" key="1">
    <source>
        <dbReference type="ARBA" id="ARBA00004123"/>
    </source>
</evidence>
<evidence type="ECO:0000313" key="6">
    <source>
        <dbReference type="EMBL" id="CAG9789278.1"/>
    </source>
</evidence>
<feature type="compositionally biased region" description="Acidic residues" evidence="5">
    <location>
        <begin position="1141"/>
        <end position="1163"/>
    </location>
</feature>
<reference evidence="6" key="2">
    <citation type="submission" date="2022-10" db="EMBL/GenBank/DDBJ databases">
        <authorList>
            <consortium name="ENA_rothamsted_submissions"/>
            <consortium name="culmorum"/>
            <person name="King R."/>
        </authorList>
    </citation>
    <scope>NUCLEOTIDE SEQUENCE</scope>
</reference>
<dbReference type="GO" id="GO:0010997">
    <property type="term" value="F:anaphase-promoting complex binding"/>
    <property type="evidence" value="ECO:0007669"/>
    <property type="project" value="TreeGrafter"/>
</dbReference>
<dbReference type="GO" id="GO:0005634">
    <property type="term" value="C:nucleus"/>
    <property type="evidence" value="ECO:0007669"/>
    <property type="project" value="UniProtKB-SubCell"/>
</dbReference>
<feature type="region of interest" description="Disordered" evidence="5">
    <location>
        <begin position="1133"/>
        <end position="1163"/>
    </location>
</feature>
<protein>
    <recommendedName>
        <fullName evidence="8">Claspin</fullName>
    </recommendedName>
</protein>
<name>A0A9N9R4I8_9NEOP</name>
<comment type="subcellular location">
    <subcellularLocation>
        <location evidence="1">Nucleus</location>
    </subcellularLocation>
</comment>
<dbReference type="PANTHER" id="PTHR14396">
    <property type="entry name" value="CLASPIN"/>
    <property type="match status" value="1"/>
</dbReference>
<evidence type="ECO:0000256" key="4">
    <source>
        <dbReference type="SAM" id="Coils"/>
    </source>
</evidence>
<feature type="region of interest" description="Disordered" evidence="5">
    <location>
        <begin position="1040"/>
        <end position="1064"/>
    </location>
</feature>
<feature type="region of interest" description="Disordered" evidence="5">
    <location>
        <begin position="1449"/>
        <end position="1486"/>
    </location>
</feature>
<keyword evidence="3" id="KW-0539">Nucleus</keyword>
<feature type="region of interest" description="Disordered" evidence="5">
    <location>
        <begin position="707"/>
        <end position="846"/>
    </location>
</feature>
<feature type="compositionally biased region" description="Acidic residues" evidence="5">
    <location>
        <begin position="770"/>
        <end position="780"/>
    </location>
</feature>
<feature type="compositionally biased region" description="Acidic residues" evidence="5">
    <location>
        <begin position="802"/>
        <end position="820"/>
    </location>
</feature>
<feature type="compositionally biased region" description="Basic residues" evidence="5">
    <location>
        <begin position="225"/>
        <end position="237"/>
    </location>
</feature>
<gene>
    <name evidence="6" type="ORF">DIATSA_LOCUS7024</name>
</gene>
<sequence>MTEILSSEEITMSSVTATYDLDTSSKICNESMSEDNNVNNAQAKGSYDDYHPISIVKKIRNRSKIFNDSEDEQEGVNIHNDTLQSTSNVSSDSDDYTNLIKQRSGKSRLKKIKSDESESDSSNIHEKENKLINDRGELQKRIIKKRNKLKEKFQNLNAKDKQEETKGESLTYQNNIIENESPGSSDDEITSINEIKQKIKERTNTLKLSICDPDTSEDESNQVRSVRKPKQIQKRMKLTSPKPQKMSAKQALENMQKIKSESNRMLREKEVTLPYHRPKTLSLKDIMSRRKPAVSTDGKILPIKMNEEQLKQYVLQLEQRQKEMIELCKSDTDEEETEVLDDMQQSDHSAVQSSLLVPELTDQGSESVALANCDSSLIISDNGVNSKDEIDATKSDSFLKPIEQSIAIINTSHNNLEVIEQKEDKSQTTELDESNESLQNNSEEMELTYNDSIETQNEEDNSLKEINIIKNNLPEENESGVAIQSSSSNLDTNTTSFDTNDFDVLNGVQNDNLTEKDSQLISLHYDTKLNDSETYNTNTKVMPSEINNISHKFPNHKGMDIKNVEENPFSDDDIEMEDLNMDDIDSIIENASTAKVADNVSDTEFKSHGYGKQDTLSLKSKPKLMGKPGMVIDLDDSTDTCPKKLTGVELLKERFTFFAKLKTPEELEREREKRQKPGTQHIKLKQELEEKIAEQRSLEWAKRLENENQPQKEVDAVVGNISDVEDDIDKIEAKLEEEQGDSISSPSESEEEIEDDVLIEDKPRKKNPLFEDEAEESDVDETVKSNDEIENDADIYEHNSVENEDLSDDEESSESEDEEESKPKRGRILKAFEDSDDEEANNKINESEQAKAEIIKDGIDKIRSQTDMADTTTPIDVTNNPEKLRTHINDNISESQDDDLQLAQIPKTNSEELFTSQESIVHNKIVQSVNDGSDADLGSQTFSILNHDTVVKNVLGIELSSQKNSSGISETQLLDDNLDAIVSMCPSLPLKCIEFNPPSMQSQNSQSQVIGDDILDMCTGKFYDNQLVSQTDDNAANASIDISQEYTPDVEEDEKNDETEKRESNILKSVLDELNDTEVKSSKPLKYFSNGISKNNVNNAQIKRKLIIDSDDDVTEAIEDNKDKKRRKKRKKLEKRALQISDDEECSEQENEDIMPENDEVENDNEERLVEYDSEENEIEVKLQPKKKRKAVDFFEQEAELTSEDEWAGSGDEDEAGLDCMEREAGDDDTFHQGALQAELGQIHMRNVLDQDKREVRLIQELLFEDDLGGGGRQRKFRWRNADGEEVTGTTSNELTDTQEEEFESEEQWRKQRHEREMFLRQMKSEEESENVLDVSINRSTIIKANLLSRTMSSIIEENKQAPAGTVQSSAVPDKKITKDIPSPKKPFSVFQQNYHGSLLTRGRGALARLAALATPLAVDDEAQKIGLIAASSKRNFVFAAITPKDETKVPKRKADTDIGTPRLLKKMRKESNNQLRKSLLDHLKS</sequence>
<keyword evidence="2" id="KW-0597">Phosphoprotein</keyword>
<reference evidence="6" key="1">
    <citation type="submission" date="2021-12" db="EMBL/GenBank/DDBJ databases">
        <authorList>
            <person name="King R."/>
        </authorList>
    </citation>
    <scope>NUCLEOTIDE SEQUENCE</scope>
</reference>
<accession>A0A9N9R4I8</accession>
<dbReference type="PANTHER" id="PTHR14396:SF10">
    <property type="entry name" value="CLASPIN"/>
    <property type="match status" value="1"/>
</dbReference>